<evidence type="ECO:0000256" key="3">
    <source>
        <dbReference type="ARBA" id="ARBA00022448"/>
    </source>
</evidence>
<dbReference type="PANTHER" id="PTHR34979">
    <property type="entry name" value="INNER MEMBRANE PROTEIN YGAZ"/>
    <property type="match status" value="1"/>
</dbReference>
<evidence type="ECO:0000256" key="7">
    <source>
        <dbReference type="ARBA" id="ARBA00023136"/>
    </source>
</evidence>
<evidence type="ECO:0000256" key="4">
    <source>
        <dbReference type="ARBA" id="ARBA00022475"/>
    </source>
</evidence>
<proteinExistence type="inferred from homology"/>
<name>A0A9E2KNQ6_9GAMM</name>
<dbReference type="Proteomes" id="UP000824150">
    <property type="component" value="Unassembled WGS sequence"/>
</dbReference>
<sequence length="247" mass="27336">MKATLSSSWKCAFLLAWPRTLPICAAFCSIGISYGFLMDSLGFPWYYPTLMSMLIFAGAMEFVTIQLLFAPFNPLHALLLTLIVNARHLFYAITMLDKFKDCGLKKLYLIFGMCDETFAINCSAMLPPEVDRGRFMTCVTALNHCYWVAGATVGAVAGSFISFNSEGIEFMMTALFTVIVLEQWDSTTEHRPALLGMLIGSSCLLVLGPKMFVVASLGGIVLTKLLLRPLFEHDASVHQHLAMTSKE</sequence>
<dbReference type="AlphaFoldDB" id="A0A9E2KNQ6"/>
<keyword evidence="7 8" id="KW-0472">Membrane</keyword>
<reference evidence="9" key="1">
    <citation type="journal article" date="2021" name="PeerJ">
        <title>Extensive microbial diversity within the chicken gut microbiome revealed by metagenomics and culture.</title>
        <authorList>
            <person name="Gilroy R."/>
            <person name="Ravi A."/>
            <person name="Getino M."/>
            <person name="Pursley I."/>
            <person name="Horton D.L."/>
            <person name="Alikhan N.F."/>
            <person name="Baker D."/>
            <person name="Gharbi K."/>
            <person name="Hall N."/>
            <person name="Watson M."/>
            <person name="Adriaenssens E.M."/>
            <person name="Foster-Nyarko E."/>
            <person name="Jarju S."/>
            <person name="Secka A."/>
            <person name="Antonio M."/>
            <person name="Oren A."/>
            <person name="Chaudhuri R.R."/>
            <person name="La Ragione R."/>
            <person name="Hildebrand F."/>
            <person name="Pallen M.J."/>
        </authorList>
    </citation>
    <scope>NUCLEOTIDE SEQUENCE</scope>
    <source>
        <strain evidence="9">687</strain>
    </source>
</reference>
<gene>
    <name evidence="9" type="ORF">IAA31_04335</name>
</gene>
<dbReference type="GO" id="GO:0005886">
    <property type="term" value="C:plasma membrane"/>
    <property type="evidence" value="ECO:0007669"/>
    <property type="project" value="UniProtKB-SubCell"/>
</dbReference>
<comment type="similarity">
    <text evidence="2">Belongs to the AzlC family.</text>
</comment>
<feature type="transmembrane region" description="Helical" evidence="8">
    <location>
        <begin position="193"/>
        <end position="222"/>
    </location>
</feature>
<dbReference type="GO" id="GO:1903785">
    <property type="term" value="P:L-valine transmembrane transport"/>
    <property type="evidence" value="ECO:0007669"/>
    <property type="project" value="TreeGrafter"/>
</dbReference>
<accession>A0A9E2KNQ6</accession>
<feature type="transmembrane region" description="Helical" evidence="8">
    <location>
        <begin position="75"/>
        <end position="95"/>
    </location>
</feature>
<keyword evidence="3" id="KW-0813">Transport</keyword>
<keyword evidence="6 8" id="KW-1133">Transmembrane helix</keyword>
<feature type="transmembrane region" description="Helical" evidence="8">
    <location>
        <begin position="20"/>
        <end position="37"/>
    </location>
</feature>
<evidence type="ECO:0000256" key="1">
    <source>
        <dbReference type="ARBA" id="ARBA00004651"/>
    </source>
</evidence>
<evidence type="ECO:0000313" key="10">
    <source>
        <dbReference type="Proteomes" id="UP000824150"/>
    </source>
</evidence>
<evidence type="ECO:0000256" key="2">
    <source>
        <dbReference type="ARBA" id="ARBA00010735"/>
    </source>
</evidence>
<protein>
    <submittedName>
        <fullName evidence="9">AzlC family ABC transporter permease</fullName>
    </submittedName>
</protein>
<keyword evidence="4" id="KW-1003">Cell membrane</keyword>
<comment type="subcellular location">
    <subcellularLocation>
        <location evidence="1">Cell membrane</location>
        <topology evidence="1">Multi-pass membrane protein</topology>
    </subcellularLocation>
</comment>
<comment type="caution">
    <text evidence="9">The sequence shown here is derived from an EMBL/GenBank/DDBJ whole genome shotgun (WGS) entry which is preliminary data.</text>
</comment>
<dbReference type="EMBL" id="JAHLFG010000044">
    <property type="protein sequence ID" value="MBU3826702.1"/>
    <property type="molecule type" value="Genomic_DNA"/>
</dbReference>
<dbReference type="InterPro" id="IPR011606">
    <property type="entry name" value="Brnchd-chn_aa_trnsp_permease"/>
</dbReference>
<organism evidence="9 10">
    <name type="scientific">Candidatus Anaerobiospirillum merdipullorum</name>
    <dbReference type="NCBI Taxonomy" id="2838450"/>
    <lineage>
        <taxon>Bacteria</taxon>
        <taxon>Pseudomonadati</taxon>
        <taxon>Pseudomonadota</taxon>
        <taxon>Gammaproteobacteria</taxon>
        <taxon>Aeromonadales</taxon>
        <taxon>Succinivibrionaceae</taxon>
        <taxon>Anaerobiospirillum</taxon>
    </lineage>
</organism>
<reference evidence="9" key="2">
    <citation type="submission" date="2021-04" db="EMBL/GenBank/DDBJ databases">
        <authorList>
            <person name="Gilroy R."/>
        </authorList>
    </citation>
    <scope>NUCLEOTIDE SEQUENCE</scope>
    <source>
        <strain evidence="9">687</strain>
    </source>
</reference>
<evidence type="ECO:0000256" key="8">
    <source>
        <dbReference type="SAM" id="Phobius"/>
    </source>
</evidence>
<evidence type="ECO:0000256" key="6">
    <source>
        <dbReference type="ARBA" id="ARBA00022989"/>
    </source>
</evidence>
<feature type="transmembrane region" description="Helical" evidence="8">
    <location>
        <begin position="49"/>
        <end position="69"/>
    </location>
</feature>
<dbReference type="Pfam" id="PF03591">
    <property type="entry name" value="AzlC"/>
    <property type="match status" value="1"/>
</dbReference>
<evidence type="ECO:0000313" key="9">
    <source>
        <dbReference type="EMBL" id="MBU3826702.1"/>
    </source>
</evidence>
<dbReference type="PANTHER" id="PTHR34979:SF1">
    <property type="entry name" value="INNER MEMBRANE PROTEIN YGAZ"/>
    <property type="match status" value="1"/>
</dbReference>
<evidence type="ECO:0000256" key="5">
    <source>
        <dbReference type="ARBA" id="ARBA00022692"/>
    </source>
</evidence>
<keyword evidence="5 8" id="KW-0812">Transmembrane</keyword>
<feature type="transmembrane region" description="Helical" evidence="8">
    <location>
        <begin position="146"/>
        <end position="163"/>
    </location>
</feature>